<dbReference type="EMBL" id="MU005773">
    <property type="protein sequence ID" value="KAF2707612.1"/>
    <property type="molecule type" value="Genomic_DNA"/>
</dbReference>
<keyword evidence="2" id="KW-1185">Reference proteome</keyword>
<accession>A0A6G1K576</accession>
<dbReference type="AlphaFoldDB" id="A0A6G1K576"/>
<evidence type="ECO:0008006" key="3">
    <source>
        <dbReference type="Google" id="ProtNLM"/>
    </source>
</evidence>
<dbReference type="Gene3D" id="3.10.450.50">
    <property type="match status" value="1"/>
</dbReference>
<gene>
    <name evidence="1" type="ORF">K504DRAFT_458108</name>
</gene>
<name>A0A6G1K576_9PLEO</name>
<reference evidence="1" key="1">
    <citation type="journal article" date="2020" name="Stud. Mycol.">
        <title>101 Dothideomycetes genomes: a test case for predicting lifestyles and emergence of pathogens.</title>
        <authorList>
            <person name="Haridas S."/>
            <person name="Albert R."/>
            <person name="Binder M."/>
            <person name="Bloem J."/>
            <person name="Labutti K."/>
            <person name="Salamov A."/>
            <person name="Andreopoulos B."/>
            <person name="Baker S."/>
            <person name="Barry K."/>
            <person name="Bills G."/>
            <person name="Bluhm B."/>
            <person name="Cannon C."/>
            <person name="Castanera R."/>
            <person name="Culley D."/>
            <person name="Daum C."/>
            <person name="Ezra D."/>
            <person name="Gonzalez J."/>
            <person name="Henrissat B."/>
            <person name="Kuo A."/>
            <person name="Liang C."/>
            <person name="Lipzen A."/>
            <person name="Lutzoni F."/>
            <person name="Magnuson J."/>
            <person name="Mondo S."/>
            <person name="Nolan M."/>
            <person name="Ohm R."/>
            <person name="Pangilinan J."/>
            <person name="Park H.-J."/>
            <person name="Ramirez L."/>
            <person name="Alfaro M."/>
            <person name="Sun H."/>
            <person name="Tritt A."/>
            <person name="Yoshinaga Y."/>
            <person name="Zwiers L.-H."/>
            <person name="Turgeon B."/>
            <person name="Goodwin S."/>
            <person name="Spatafora J."/>
            <person name="Crous P."/>
            <person name="Grigoriev I."/>
        </authorList>
    </citation>
    <scope>NUCLEOTIDE SEQUENCE</scope>
    <source>
        <strain evidence="1">CBS 279.74</strain>
    </source>
</reference>
<sequence length="168" mass="18243">MSIPNSPLHKIGQAFLSAFTNLSASEHLALRADDCLHVFAPASVGITEAKTNAVFGSHVTSLGRVLAHFPVTAKEMFVNEAGRQVTIWATGVPEFREEAKGGDDDDDDDDGGGDWDYVGEYIFILDVDERGKIKRIIEFLDSKNTMVLLGMVRKARENVAAFAASDGK</sequence>
<evidence type="ECO:0000313" key="1">
    <source>
        <dbReference type="EMBL" id="KAF2707612.1"/>
    </source>
</evidence>
<protein>
    <recommendedName>
        <fullName evidence="3">SnoaL-like domain-containing protein</fullName>
    </recommendedName>
</protein>
<evidence type="ECO:0000313" key="2">
    <source>
        <dbReference type="Proteomes" id="UP000799428"/>
    </source>
</evidence>
<dbReference type="OrthoDB" id="3758478at2759"/>
<proteinExistence type="predicted"/>
<dbReference type="Proteomes" id="UP000799428">
    <property type="component" value="Unassembled WGS sequence"/>
</dbReference>
<organism evidence="1 2">
    <name type="scientific">Pleomassaria siparia CBS 279.74</name>
    <dbReference type="NCBI Taxonomy" id="1314801"/>
    <lineage>
        <taxon>Eukaryota</taxon>
        <taxon>Fungi</taxon>
        <taxon>Dikarya</taxon>
        <taxon>Ascomycota</taxon>
        <taxon>Pezizomycotina</taxon>
        <taxon>Dothideomycetes</taxon>
        <taxon>Pleosporomycetidae</taxon>
        <taxon>Pleosporales</taxon>
        <taxon>Pleomassariaceae</taxon>
        <taxon>Pleomassaria</taxon>
    </lineage>
</organism>